<feature type="active site" evidence="1">
    <location>
        <position position="240"/>
    </location>
</feature>
<comment type="caution">
    <text evidence="4">The sequence shown here is derived from an EMBL/GenBank/DDBJ whole genome shotgun (WGS) entry which is preliminary data.</text>
</comment>
<feature type="domain" description="Fido" evidence="3">
    <location>
        <begin position="155"/>
        <end position="303"/>
    </location>
</feature>
<dbReference type="GO" id="GO:0005524">
    <property type="term" value="F:ATP binding"/>
    <property type="evidence" value="ECO:0007669"/>
    <property type="project" value="UniProtKB-KW"/>
</dbReference>
<reference evidence="4" key="2">
    <citation type="journal article" date="2021" name="PeerJ">
        <title>Extensive microbial diversity within the chicken gut microbiome revealed by metagenomics and culture.</title>
        <authorList>
            <person name="Gilroy R."/>
            <person name="Ravi A."/>
            <person name="Getino M."/>
            <person name="Pursley I."/>
            <person name="Horton D.L."/>
            <person name="Alikhan N.F."/>
            <person name="Baker D."/>
            <person name="Gharbi K."/>
            <person name="Hall N."/>
            <person name="Watson M."/>
            <person name="Adriaenssens E.M."/>
            <person name="Foster-Nyarko E."/>
            <person name="Jarju S."/>
            <person name="Secka A."/>
            <person name="Antonio M."/>
            <person name="Oren A."/>
            <person name="Chaudhuri R.R."/>
            <person name="La Ragione R."/>
            <person name="Hildebrand F."/>
            <person name="Pallen M.J."/>
        </authorList>
    </citation>
    <scope>NUCLEOTIDE SEQUENCE</scope>
    <source>
        <strain evidence="4">17113</strain>
    </source>
</reference>
<dbReference type="InterPro" id="IPR003812">
    <property type="entry name" value="Fido"/>
</dbReference>
<evidence type="ECO:0000313" key="4">
    <source>
        <dbReference type="EMBL" id="MBO8426524.1"/>
    </source>
</evidence>
<evidence type="ECO:0000256" key="1">
    <source>
        <dbReference type="PIRSR" id="PIRSR640198-1"/>
    </source>
</evidence>
<evidence type="ECO:0000259" key="3">
    <source>
        <dbReference type="PROSITE" id="PS51459"/>
    </source>
</evidence>
<organism evidence="4 5">
    <name type="scientific">Candidatus Alloenteromonas pullistercoris</name>
    <dbReference type="NCBI Taxonomy" id="2840785"/>
    <lineage>
        <taxon>Bacteria</taxon>
        <taxon>Bacillati</taxon>
        <taxon>Bacillota</taxon>
        <taxon>Bacillota incertae sedis</taxon>
        <taxon>Candidatus Alloenteromonas</taxon>
    </lineage>
</organism>
<dbReference type="AlphaFoldDB" id="A0A9D9DJX9"/>
<dbReference type="Pfam" id="PF02661">
    <property type="entry name" value="Fic"/>
    <property type="match status" value="1"/>
</dbReference>
<dbReference type="Proteomes" id="UP000823634">
    <property type="component" value="Unassembled WGS sequence"/>
</dbReference>
<dbReference type="EMBL" id="JADINA010000027">
    <property type="protein sequence ID" value="MBO8426524.1"/>
    <property type="molecule type" value="Genomic_DNA"/>
</dbReference>
<name>A0A9D9DJX9_9FIRM</name>
<dbReference type="InterPro" id="IPR036597">
    <property type="entry name" value="Fido-like_dom_sf"/>
</dbReference>
<reference evidence="4" key="1">
    <citation type="submission" date="2020-10" db="EMBL/GenBank/DDBJ databases">
        <authorList>
            <person name="Gilroy R."/>
        </authorList>
    </citation>
    <scope>NUCLEOTIDE SEQUENCE</scope>
    <source>
        <strain evidence="4">17113</strain>
    </source>
</reference>
<proteinExistence type="predicted"/>
<dbReference type="PANTHER" id="PTHR13504">
    <property type="entry name" value="FIDO DOMAIN-CONTAINING PROTEIN DDB_G0283145"/>
    <property type="match status" value="1"/>
</dbReference>
<sequence length="405" mass="46347">MENVYLTPRDIMYNGKYPFCLSPFDFNEFLKYKDAVVKSGKNPLVVALPLKTFDDRPLHYIKCQELLWNRAAISELVADDLASNGSLVTSRLSEHVQKSRIYSEMDGTLSIEAVKTTRRRVADIASGAAAPIFESDFVIKNMARGIDYVLGKPPFGKDSLRHLYSLLSDGLLEDDYKLIEGAFYRHDGVEVDGFLGCPVPLIEDCMDSFFDYANLVLEKGSAEERFLLPHIAHYYLVYVHPYFDYNGRTARMVSFWLALLSGVTQPLFISEAINQTKNRYYNSLRDTRGSHNDLTYFLIYLLSTSVDYYLCYENIEAITQKAKDGGVVLSETEKAYLKKILLCEKGGFVYGDFIRFINSPMSKQAALKMLNFFERIGALRSMQGKGRNKIFFVNRDYAPYRRKTD</sequence>
<feature type="binding site" evidence="2">
    <location>
        <begin position="280"/>
        <end position="281"/>
    </location>
    <ligand>
        <name>ATP</name>
        <dbReference type="ChEBI" id="CHEBI:30616"/>
    </ligand>
</feature>
<evidence type="ECO:0000256" key="2">
    <source>
        <dbReference type="PIRSR" id="PIRSR640198-2"/>
    </source>
</evidence>
<dbReference type="PROSITE" id="PS51459">
    <property type="entry name" value="FIDO"/>
    <property type="match status" value="1"/>
</dbReference>
<gene>
    <name evidence="4" type="ORF">IAC61_04295</name>
</gene>
<dbReference type="InterPro" id="IPR040198">
    <property type="entry name" value="Fido_containing"/>
</dbReference>
<feature type="binding site" evidence="2">
    <location>
        <begin position="244"/>
        <end position="251"/>
    </location>
    <ligand>
        <name>ATP</name>
        <dbReference type="ChEBI" id="CHEBI:30616"/>
    </ligand>
</feature>
<dbReference type="SUPFAM" id="SSF140931">
    <property type="entry name" value="Fic-like"/>
    <property type="match status" value="1"/>
</dbReference>
<evidence type="ECO:0000313" key="5">
    <source>
        <dbReference type="Proteomes" id="UP000823634"/>
    </source>
</evidence>
<keyword evidence="2" id="KW-0547">Nucleotide-binding</keyword>
<keyword evidence="2" id="KW-0067">ATP-binding</keyword>
<dbReference type="PANTHER" id="PTHR13504:SF38">
    <property type="entry name" value="FIDO DOMAIN-CONTAINING PROTEIN"/>
    <property type="match status" value="1"/>
</dbReference>
<protein>
    <submittedName>
        <fullName evidence="4">Fic family protein</fullName>
    </submittedName>
</protein>
<accession>A0A9D9DJX9</accession>
<dbReference type="Gene3D" id="1.10.3290.10">
    <property type="entry name" value="Fido-like domain"/>
    <property type="match status" value="1"/>
</dbReference>